<keyword evidence="4" id="KW-1185">Reference proteome</keyword>
<dbReference type="Proteomes" id="UP000278351">
    <property type="component" value="Unassembled WGS sequence"/>
</dbReference>
<gene>
    <name evidence="3" type="ORF">EGT74_09205</name>
</gene>
<name>A0A3N4Q7Z8_9BACT</name>
<dbReference type="EMBL" id="RPDH01000001">
    <property type="protein sequence ID" value="RPE13671.1"/>
    <property type="molecule type" value="Genomic_DNA"/>
</dbReference>
<comment type="caution">
    <text evidence="3">The sequence shown here is derived from an EMBL/GenBank/DDBJ whole genome shotgun (WGS) entry which is preliminary data.</text>
</comment>
<proteinExistence type="inferred from homology"/>
<dbReference type="AlphaFoldDB" id="A0A3N4Q7Z8"/>
<evidence type="ECO:0000313" key="3">
    <source>
        <dbReference type="EMBL" id="RPE13671.1"/>
    </source>
</evidence>
<reference evidence="3 4" key="1">
    <citation type="submission" date="2018-11" db="EMBL/GenBank/DDBJ databases">
        <title>Chitinophaga lutea sp.nov., isolate from arsenic contaminated soil.</title>
        <authorList>
            <person name="Zong Y."/>
        </authorList>
    </citation>
    <scope>NUCLEOTIDE SEQUENCE [LARGE SCALE GENOMIC DNA]</scope>
    <source>
        <strain evidence="3 4">ZY74</strain>
    </source>
</reference>
<dbReference type="InterPro" id="IPR006660">
    <property type="entry name" value="Arsenate_reductase-like"/>
</dbReference>
<dbReference type="PANTHER" id="PTHR30041">
    <property type="entry name" value="ARSENATE REDUCTASE"/>
    <property type="match status" value="1"/>
</dbReference>
<dbReference type="RefSeq" id="WP_123846190.1">
    <property type="nucleotide sequence ID" value="NZ_RPDH01000001.1"/>
</dbReference>
<comment type="similarity">
    <text evidence="1 2">Belongs to the ArsC family.</text>
</comment>
<protein>
    <submittedName>
        <fullName evidence="3">Arsenate reductase</fullName>
    </submittedName>
</protein>
<dbReference type="Gene3D" id="3.40.30.10">
    <property type="entry name" value="Glutaredoxin"/>
    <property type="match status" value="1"/>
</dbReference>
<dbReference type="InterPro" id="IPR036249">
    <property type="entry name" value="Thioredoxin-like_sf"/>
</dbReference>
<dbReference type="PANTHER" id="PTHR30041:SF8">
    <property type="entry name" value="PROTEIN YFFB"/>
    <property type="match status" value="1"/>
</dbReference>
<organism evidence="3 4">
    <name type="scientific">Chitinophaga lutea</name>
    <dbReference type="NCBI Taxonomy" id="2488634"/>
    <lineage>
        <taxon>Bacteria</taxon>
        <taxon>Pseudomonadati</taxon>
        <taxon>Bacteroidota</taxon>
        <taxon>Chitinophagia</taxon>
        <taxon>Chitinophagales</taxon>
        <taxon>Chitinophagaceae</taxon>
        <taxon>Chitinophaga</taxon>
    </lineage>
</organism>
<accession>A0A3N4Q7Z8</accession>
<dbReference type="Pfam" id="PF03960">
    <property type="entry name" value="ArsC"/>
    <property type="match status" value="1"/>
</dbReference>
<evidence type="ECO:0000256" key="2">
    <source>
        <dbReference type="PROSITE-ProRule" id="PRU01282"/>
    </source>
</evidence>
<evidence type="ECO:0000313" key="4">
    <source>
        <dbReference type="Proteomes" id="UP000278351"/>
    </source>
</evidence>
<dbReference type="PROSITE" id="PS51353">
    <property type="entry name" value="ARSC"/>
    <property type="match status" value="1"/>
</dbReference>
<evidence type="ECO:0000256" key="1">
    <source>
        <dbReference type="ARBA" id="ARBA00007198"/>
    </source>
</evidence>
<dbReference type="OrthoDB" id="1120494at2"/>
<dbReference type="SUPFAM" id="SSF52833">
    <property type="entry name" value="Thioredoxin-like"/>
    <property type="match status" value="1"/>
</dbReference>
<sequence length="121" mass="13934">MKKTYHLANCDTCRRILDETGVAAKGFELQDIKTEKITPAQLDEMKKLAGSYEALFSRRSMKFRPMGLHEKELTEADYRKLILEEYTFLKRPVTIAGKKIFVGNDKKTVTALKEFLLTNSK</sequence>